<dbReference type="PANTHER" id="PTHR23502:SF132">
    <property type="entry name" value="POLYAMINE TRANSPORTER 2-RELATED"/>
    <property type="match status" value="1"/>
</dbReference>
<evidence type="ECO:0000256" key="5">
    <source>
        <dbReference type="ARBA" id="ARBA00022692"/>
    </source>
</evidence>
<protein>
    <recommendedName>
        <fullName evidence="8">Bcr/CflA family efflux transporter</fullName>
    </recommendedName>
</protein>
<dbReference type="RefSeq" id="WP_048850213.1">
    <property type="nucleotide sequence ID" value="NZ_BANI01000035.1"/>
</dbReference>
<feature type="transmembrane region" description="Helical" evidence="8">
    <location>
        <begin position="155"/>
        <end position="179"/>
    </location>
</feature>
<dbReference type="GO" id="GO:0042910">
    <property type="term" value="F:xenobiotic transmembrane transporter activity"/>
    <property type="evidence" value="ECO:0007669"/>
    <property type="project" value="InterPro"/>
</dbReference>
<feature type="transmembrane region" description="Helical" evidence="8">
    <location>
        <begin position="305"/>
        <end position="324"/>
    </location>
</feature>
<evidence type="ECO:0000259" key="9">
    <source>
        <dbReference type="PROSITE" id="PS50850"/>
    </source>
</evidence>
<dbReference type="PANTHER" id="PTHR23502">
    <property type="entry name" value="MAJOR FACILITATOR SUPERFAMILY"/>
    <property type="match status" value="1"/>
</dbReference>
<comment type="subcellular location">
    <subcellularLocation>
        <location evidence="8">Cell inner membrane</location>
        <topology evidence="8">Multi-pass membrane protein</topology>
    </subcellularLocation>
    <subcellularLocation>
        <location evidence="1">Cell membrane</location>
        <topology evidence="1">Multi-pass membrane protein</topology>
    </subcellularLocation>
</comment>
<evidence type="ECO:0000313" key="10">
    <source>
        <dbReference type="EMBL" id="GAN95647.1"/>
    </source>
</evidence>
<keyword evidence="3 8" id="KW-0813">Transport</keyword>
<evidence type="ECO:0000256" key="1">
    <source>
        <dbReference type="ARBA" id="ARBA00004651"/>
    </source>
</evidence>
<dbReference type="InterPro" id="IPR036259">
    <property type="entry name" value="MFS_trans_sf"/>
</dbReference>
<dbReference type="PROSITE" id="PS50850">
    <property type="entry name" value="MFS"/>
    <property type="match status" value="1"/>
</dbReference>
<feature type="transmembrane region" description="Helical" evidence="8">
    <location>
        <begin position="126"/>
        <end position="143"/>
    </location>
</feature>
<evidence type="ECO:0000313" key="11">
    <source>
        <dbReference type="Proteomes" id="UP000032675"/>
    </source>
</evidence>
<keyword evidence="5 8" id="KW-0812">Transmembrane</keyword>
<evidence type="ECO:0000256" key="6">
    <source>
        <dbReference type="ARBA" id="ARBA00022989"/>
    </source>
</evidence>
<feature type="transmembrane region" description="Helical" evidence="8">
    <location>
        <begin position="234"/>
        <end position="253"/>
    </location>
</feature>
<keyword evidence="8" id="KW-0997">Cell inner membrane</keyword>
<sequence>MARHPPRHSLTARIPMPTRRIPVPVMPFWMIALLGLLTAIGPLATDMYLPAFPIMDAELVGGRAGASQITLAAWFAGLAVGQFSLGPISDRLGRRLPLLGGLVLFTVGSVGCAVATGFDLFCLCRFVSALGGAACAVLPRAIVRDVATGAAGARIMSQLMLVFGVMPILAPSLGSLVLMMGHWRWIFTIAVIYGVLGLLTVLATMPDTMPVEKRIAFSLTGTIARYAGLIREPVFMSSALINSFSSFVMFAYITSAPMVFEHLLGFTPTQFGVFFGMNAGIFIACAQLNGSLVHRIDLSRLLDGGITCSVVAAVACLVLSLAGIAGPAHPVLVCVLISCITGCLGFVGPNATVLAFTHHGHQAGSASALMGTIQFSLAAGSGFILGHVPFHSPAPLAVVVMVGVGCMVACNTWRHACNRRADASHAP</sequence>
<feature type="transmembrane region" description="Helical" evidence="8">
    <location>
        <begin position="394"/>
        <end position="413"/>
    </location>
</feature>
<evidence type="ECO:0000256" key="2">
    <source>
        <dbReference type="ARBA" id="ARBA00006236"/>
    </source>
</evidence>
<comment type="caution">
    <text evidence="10">The sequence shown here is derived from an EMBL/GenBank/DDBJ whole genome shotgun (WGS) entry which is preliminary data.</text>
</comment>
<name>A0A0D6PWD5_KOMEU</name>
<keyword evidence="6 8" id="KW-1133">Transmembrane helix</keyword>
<dbReference type="InterPro" id="IPR011701">
    <property type="entry name" value="MFS"/>
</dbReference>
<dbReference type="SUPFAM" id="SSF103473">
    <property type="entry name" value="MFS general substrate transporter"/>
    <property type="match status" value="1"/>
</dbReference>
<dbReference type="Pfam" id="PF07690">
    <property type="entry name" value="MFS_1"/>
    <property type="match status" value="1"/>
</dbReference>
<accession>A0A0D6PWD5</accession>
<feature type="transmembrane region" description="Helical" evidence="8">
    <location>
        <begin position="98"/>
        <end position="120"/>
    </location>
</feature>
<feature type="transmembrane region" description="Helical" evidence="8">
    <location>
        <begin position="185"/>
        <end position="205"/>
    </location>
</feature>
<dbReference type="GO" id="GO:0005886">
    <property type="term" value="C:plasma membrane"/>
    <property type="evidence" value="ECO:0007669"/>
    <property type="project" value="UniProtKB-SubCell"/>
</dbReference>
<comment type="similarity">
    <text evidence="2 8">Belongs to the major facilitator superfamily. Bcr/CmlA family.</text>
</comment>
<gene>
    <name evidence="10" type="ORF">Geu3261_0035_009</name>
</gene>
<dbReference type="AlphaFoldDB" id="A0A0D6PWD5"/>
<proteinExistence type="inferred from homology"/>
<dbReference type="GO" id="GO:1990961">
    <property type="term" value="P:xenobiotic detoxification by transmembrane export across the plasma membrane"/>
    <property type="evidence" value="ECO:0007669"/>
    <property type="project" value="InterPro"/>
</dbReference>
<dbReference type="InterPro" id="IPR020846">
    <property type="entry name" value="MFS_dom"/>
</dbReference>
<feature type="transmembrane region" description="Helical" evidence="8">
    <location>
        <begin position="21"/>
        <end position="44"/>
    </location>
</feature>
<organism evidence="10 11">
    <name type="scientific">Komagataeibacter europaeus NBRC 3261</name>
    <dbReference type="NCBI Taxonomy" id="1234669"/>
    <lineage>
        <taxon>Bacteria</taxon>
        <taxon>Pseudomonadati</taxon>
        <taxon>Pseudomonadota</taxon>
        <taxon>Alphaproteobacteria</taxon>
        <taxon>Acetobacterales</taxon>
        <taxon>Acetobacteraceae</taxon>
        <taxon>Komagataeibacter</taxon>
    </lineage>
</organism>
<keyword evidence="7 8" id="KW-0472">Membrane</keyword>
<feature type="transmembrane region" description="Helical" evidence="8">
    <location>
        <begin position="273"/>
        <end position="293"/>
    </location>
</feature>
<dbReference type="EMBL" id="BANI01000035">
    <property type="protein sequence ID" value="GAN95647.1"/>
    <property type="molecule type" value="Genomic_DNA"/>
</dbReference>
<evidence type="ECO:0000256" key="4">
    <source>
        <dbReference type="ARBA" id="ARBA00022475"/>
    </source>
</evidence>
<dbReference type="InterPro" id="IPR004812">
    <property type="entry name" value="Efflux_drug-R_Bcr/CmlA"/>
</dbReference>
<dbReference type="Proteomes" id="UP000032675">
    <property type="component" value="Unassembled WGS sequence"/>
</dbReference>
<dbReference type="Gene3D" id="1.20.1720.10">
    <property type="entry name" value="Multidrug resistance protein D"/>
    <property type="match status" value="1"/>
</dbReference>
<dbReference type="InterPro" id="IPR005829">
    <property type="entry name" value="Sugar_transporter_CS"/>
</dbReference>
<dbReference type="CDD" id="cd17320">
    <property type="entry name" value="MFS_MdfA_MDR_like"/>
    <property type="match status" value="1"/>
</dbReference>
<keyword evidence="4" id="KW-1003">Cell membrane</keyword>
<evidence type="ECO:0000256" key="3">
    <source>
        <dbReference type="ARBA" id="ARBA00022448"/>
    </source>
</evidence>
<reference evidence="10 11" key="1">
    <citation type="submission" date="2012-11" db="EMBL/GenBank/DDBJ databases">
        <title>Whole genome sequence of Gluconacetobacter europaeus NBRC3261.</title>
        <authorList>
            <person name="Azuma Y."/>
            <person name="Higashiura N."/>
            <person name="Hirakawa H."/>
            <person name="Matsushita K."/>
        </authorList>
    </citation>
    <scope>NUCLEOTIDE SEQUENCE [LARGE SCALE GENOMIC DNA]</scope>
    <source>
        <strain evidence="10 11">NBRC 3261</strain>
    </source>
</reference>
<feature type="transmembrane region" description="Helical" evidence="8">
    <location>
        <begin position="368"/>
        <end position="388"/>
    </location>
</feature>
<feature type="domain" description="Major facilitator superfamily (MFS) profile" evidence="9">
    <location>
        <begin position="30"/>
        <end position="427"/>
    </location>
</feature>
<evidence type="ECO:0000256" key="7">
    <source>
        <dbReference type="ARBA" id="ARBA00023136"/>
    </source>
</evidence>
<feature type="transmembrane region" description="Helical" evidence="8">
    <location>
        <begin position="330"/>
        <end position="356"/>
    </location>
</feature>
<dbReference type="NCBIfam" id="TIGR00710">
    <property type="entry name" value="efflux_Bcr_CflA"/>
    <property type="match status" value="1"/>
</dbReference>
<dbReference type="PROSITE" id="PS00216">
    <property type="entry name" value="SUGAR_TRANSPORT_1"/>
    <property type="match status" value="1"/>
</dbReference>
<evidence type="ECO:0000256" key="8">
    <source>
        <dbReference type="RuleBase" id="RU365088"/>
    </source>
</evidence>
<feature type="transmembrane region" description="Helical" evidence="8">
    <location>
        <begin position="64"/>
        <end position="86"/>
    </location>
</feature>